<evidence type="ECO:0000256" key="1">
    <source>
        <dbReference type="SAM" id="Phobius"/>
    </source>
</evidence>
<dbReference type="EMBL" id="JPKZ01001080">
    <property type="protein sequence ID" value="KHN84032.1"/>
    <property type="molecule type" value="Genomic_DNA"/>
</dbReference>
<feature type="transmembrane region" description="Helical" evidence="1">
    <location>
        <begin position="105"/>
        <end position="125"/>
    </location>
</feature>
<accession>A0A0B2VRJ5</accession>
<protein>
    <submittedName>
        <fullName evidence="2">Cadherin-related hmr-1</fullName>
    </submittedName>
</protein>
<dbReference type="OrthoDB" id="6252479at2759"/>
<reference evidence="2 3" key="1">
    <citation type="submission" date="2014-11" db="EMBL/GenBank/DDBJ databases">
        <title>Genetic blueprint of the zoonotic pathogen Toxocara canis.</title>
        <authorList>
            <person name="Zhu X.-Q."/>
            <person name="Korhonen P.K."/>
            <person name="Cai H."/>
            <person name="Young N.D."/>
            <person name="Nejsum P."/>
            <person name="von Samson-Himmelstjerna G."/>
            <person name="Boag P.R."/>
            <person name="Tan P."/>
            <person name="Li Q."/>
            <person name="Min J."/>
            <person name="Yang Y."/>
            <person name="Wang X."/>
            <person name="Fang X."/>
            <person name="Hall R.S."/>
            <person name="Hofmann A."/>
            <person name="Sternberg P.W."/>
            <person name="Jex A.R."/>
            <person name="Gasser R.B."/>
        </authorList>
    </citation>
    <scope>NUCLEOTIDE SEQUENCE [LARGE SCALE GENOMIC DNA]</scope>
    <source>
        <strain evidence="2">PN_DK_2014</strain>
    </source>
</reference>
<keyword evidence="1" id="KW-0812">Transmembrane</keyword>
<proteinExistence type="predicted"/>
<gene>
    <name evidence="2" type="primary">hmr-1</name>
    <name evidence="2" type="ORF">Tcan_04346</name>
</gene>
<dbReference type="AlphaFoldDB" id="A0A0B2VRJ5"/>
<organism evidence="2 3">
    <name type="scientific">Toxocara canis</name>
    <name type="common">Canine roundworm</name>
    <dbReference type="NCBI Taxonomy" id="6265"/>
    <lineage>
        <taxon>Eukaryota</taxon>
        <taxon>Metazoa</taxon>
        <taxon>Ecdysozoa</taxon>
        <taxon>Nematoda</taxon>
        <taxon>Chromadorea</taxon>
        <taxon>Rhabditida</taxon>
        <taxon>Spirurina</taxon>
        <taxon>Ascaridomorpha</taxon>
        <taxon>Ascaridoidea</taxon>
        <taxon>Toxocaridae</taxon>
        <taxon>Toxocara</taxon>
    </lineage>
</organism>
<name>A0A0B2VRJ5_TOXCA</name>
<evidence type="ECO:0000313" key="2">
    <source>
        <dbReference type="EMBL" id="KHN84032.1"/>
    </source>
</evidence>
<evidence type="ECO:0000313" key="3">
    <source>
        <dbReference type="Proteomes" id="UP000031036"/>
    </source>
</evidence>
<dbReference type="STRING" id="6265.A0A0B2VRJ5"/>
<sequence length="126" mass="14072">MVERILVQVVQKQVARTQIIRIEVLDVDEPPAFENGPKPYLDVVPYDRPIGMHVYKNTKGASLSYEGGGSRLSQQTQDVASADGRSVSASSFQSAFHLPRSVIPFLTYLFLPYFALLTTLQLLLLF</sequence>
<keyword evidence="1" id="KW-0472">Membrane</keyword>
<dbReference type="Proteomes" id="UP000031036">
    <property type="component" value="Unassembled WGS sequence"/>
</dbReference>
<comment type="caution">
    <text evidence="2">The sequence shown here is derived from an EMBL/GenBank/DDBJ whole genome shotgun (WGS) entry which is preliminary data.</text>
</comment>
<keyword evidence="1" id="KW-1133">Transmembrane helix</keyword>
<keyword evidence="3" id="KW-1185">Reference proteome</keyword>